<dbReference type="Proteomes" id="UP000270795">
    <property type="component" value="Unassembled WGS sequence"/>
</dbReference>
<dbReference type="EMBL" id="RBUM01000423">
    <property type="protein sequence ID" value="RMV10560.1"/>
    <property type="molecule type" value="Genomic_DNA"/>
</dbReference>
<keyword evidence="1" id="KW-0645">Protease</keyword>
<protein>
    <submittedName>
        <fullName evidence="1">Trypsin-like serine protease/Peptidase S1</fullName>
    </submittedName>
</protein>
<evidence type="ECO:0000313" key="1">
    <source>
        <dbReference type="EMBL" id="RMV10560.1"/>
    </source>
</evidence>
<dbReference type="GO" id="GO:0008233">
    <property type="term" value="F:peptidase activity"/>
    <property type="evidence" value="ECO:0007669"/>
    <property type="project" value="UniProtKB-KW"/>
</dbReference>
<proteinExistence type="predicted"/>
<accession>A0A3M5ZTY1</accession>
<gene>
    <name evidence="1" type="ORF">ALP17_04390</name>
</gene>
<dbReference type="GO" id="GO:0006508">
    <property type="term" value="P:proteolysis"/>
    <property type="evidence" value="ECO:0007669"/>
    <property type="project" value="UniProtKB-KW"/>
</dbReference>
<sequence length="44" mass="4911">MARSTITRSRWARQTLLPLKICTYAHDINGQPSNVREDTLPAAG</sequence>
<dbReference type="AlphaFoldDB" id="A0A3M5ZTY1"/>
<comment type="caution">
    <text evidence="1">The sequence shown here is derived from an EMBL/GenBank/DDBJ whole genome shotgun (WGS) entry which is preliminary data.</text>
</comment>
<keyword evidence="1" id="KW-0378">Hydrolase</keyword>
<name>A0A3M5ZTY1_PSESS</name>
<reference evidence="1 2" key="1">
    <citation type="submission" date="2018-08" db="EMBL/GenBank/DDBJ databases">
        <title>Recombination of ecologically and evolutionarily significant loci maintains genetic cohesion in the Pseudomonas syringae species complex.</title>
        <authorList>
            <person name="Dillon M."/>
            <person name="Thakur S."/>
            <person name="Almeida R.N.D."/>
            <person name="Weir B.S."/>
            <person name="Guttman D.S."/>
        </authorList>
    </citation>
    <scope>NUCLEOTIDE SEQUENCE [LARGE SCALE GENOMIC DNA]</scope>
    <source>
        <strain evidence="1 2">ICMP 11899</strain>
    </source>
</reference>
<evidence type="ECO:0000313" key="2">
    <source>
        <dbReference type="Proteomes" id="UP000270795"/>
    </source>
</evidence>
<organism evidence="1 2">
    <name type="scientific">Pseudomonas savastanoi</name>
    <name type="common">Pseudomonas syringae pv. savastanoi</name>
    <dbReference type="NCBI Taxonomy" id="29438"/>
    <lineage>
        <taxon>Bacteria</taxon>
        <taxon>Pseudomonadati</taxon>
        <taxon>Pseudomonadota</taxon>
        <taxon>Gammaproteobacteria</taxon>
        <taxon>Pseudomonadales</taxon>
        <taxon>Pseudomonadaceae</taxon>
        <taxon>Pseudomonas</taxon>
    </lineage>
</organism>